<evidence type="ECO:0000256" key="2">
    <source>
        <dbReference type="ARBA" id="ARBA00023157"/>
    </source>
</evidence>
<evidence type="ECO:0000259" key="5">
    <source>
        <dbReference type="PROSITE" id="PS51034"/>
    </source>
</evidence>
<dbReference type="Gene3D" id="2.60.40.3210">
    <property type="entry name" value="Zona pellucida, ZP-N domain"/>
    <property type="match status" value="1"/>
</dbReference>
<feature type="region of interest" description="Disordered" evidence="4">
    <location>
        <begin position="267"/>
        <end position="286"/>
    </location>
</feature>
<accession>A0ABN8STY2</accession>
<gene>
    <name evidence="6" type="ORF">PEVE_00027548</name>
</gene>
<keyword evidence="7" id="KW-1185">Reference proteome</keyword>
<organism evidence="6 7">
    <name type="scientific">Porites evermanni</name>
    <dbReference type="NCBI Taxonomy" id="104178"/>
    <lineage>
        <taxon>Eukaryota</taxon>
        <taxon>Metazoa</taxon>
        <taxon>Cnidaria</taxon>
        <taxon>Anthozoa</taxon>
        <taxon>Hexacorallia</taxon>
        <taxon>Scleractinia</taxon>
        <taxon>Fungiina</taxon>
        <taxon>Poritidae</taxon>
        <taxon>Porites</taxon>
    </lineage>
</organism>
<dbReference type="Gene3D" id="2.60.40.4100">
    <property type="entry name" value="Zona pellucida, ZP-C domain"/>
    <property type="match status" value="1"/>
</dbReference>
<protein>
    <recommendedName>
        <fullName evidence="5">ZP domain-containing protein</fullName>
    </recommendedName>
</protein>
<dbReference type="Pfam" id="PF00100">
    <property type="entry name" value="Zona_pellucida"/>
    <property type="match status" value="1"/>
</dbReference>
<proteinExistence type="predicted"/>
<dbReference type="EMBL" id="CALNXI010003792">
    <property type="protein sequence ID" value="CAH3194321.1"/>
    <property type="molecule type" value="Genomic_DNA"/>
</dbReference>
<feature type="non-terminal residue" evidence="6">
    <location>
        <position position="1"/>
    </location>
</feature>
<dbReference type="InterPro" id="IPR001507">
    <property type="entry name" value="ZP_dom"/>
</dbReference>
<evidence type="ECO:0000313" key="7">
    <source>
        <dbReference type="Proteomes" id="UP001159427"/>
    </source>
</evidence>
<evidence type="ECO:0000313" key="6">
    <source>
        <dbReference type="EMBL" id="CAH3194321.1"/>
    </source>
</evidence>
<dbReference type="PANTHER" id="PTHR14002">
    <property type="entry name" value="ENDOGLIN/TGF-BETA RECEPTOR TYPE III"/>
    <property type="match status" value="1"/>
</dbReference>
<evidence type="ECO:0000256" key="1">
    <source>
        <dbReference type="ARBA" id="ARBA00022729"/>
    </source>
</evidence>
<dbReference type="InterPro" id="IPR055355">
    <property type="entry name" value="ZP-C"/>
</dbReference>
<dbReference type="InterPro" id="IPR042235">
    <property type="entry name" value="ZP-C_dom"/>
</dbReference>
<feature type="domain" description="ZP" evidence="5">
    <location>
        <begin position="22"/>
        <end position="269"/>
    </location>
</feature>
<keyword evidence="1" id="KW-0732">Signal</keyword>
<dbReference type="PROSITE" id="PS51034">
    <property type="entry name" value="ZP_2"/>
    <property type="match status" value="1"/>
</dbReference>
<evidence type="ECO:0000256" key="4">
    <source>
        <dbReference type="SAM" id="MobiDB-lite"/>
    </source>
</evidence>
<dbReference type="InterPro" id="IPR048290">
    <property type="entry name" value="ZP_chr"/>
</dbReference>
<keyword evidence="2" id="KW-1015">Disulfide bond</keyword>
<dbReference type="PANTHER" id="PTHR14002:SF43">
    <property type="entry name" value="DELTA-LIKE PROTEIN"/>
    <property type="match status" value="1"/>
</dbReference>
<evidence type="ECO:0000256" key="3">
    <source>
        <dbReference type="ARBA" id="ARBA00023180"/>
    </source>
</evidence>
<keyword evidence="3" id="KW-0325">Glycoprotein</keyword>
<reference evidence="6 7" key="1">
    <citation type="submission" date="2022-05" db="EMBL/GenBank/DDBJ databases">
        <authorList>
            <consortium name="Genoscope - CEA"/>
            <person name="William W."/>
        </authorList>
    </citation>
    <scope>NUCLEOTIDE SEQUENCE [LARGE SCALE GENOMIC DNA]</scope>
</reference>
<dbReference type="Proteomes" id="UP001159427">
    <property type="component" value="Unassembled WGS sequence"/>
</dbReference>
<dbReference type="SMART" id="SM00241">
    <property type="entry name" value="ZP"/>
    <property type="match status" value="1"/>
</dbReference>
<name>A0ABN8STY2_9CNID</name>
<dbReference type="PRINTS" id="PR00023">
    <property type="entry name" value="ZPELLUCIDA"/>
</dbReference>
<comment type="caution">
    <text evidence="6">The sequence shown here is derived from an EMBL/GenBank/DDBJ whole genome shotgun (WGS) entry which is preliminary data.</text>
</comment>
<sequence length="335" mass="37806">FQKVILHSLTGDDGDYGGIHIKCISQYMQLTLEKVHYKKIDPESLRLRDPRCKVAFYNKTIMVIRAPLGNCGTTSATEGKLIRFTNDVYAEVSGSSAISRAPAYQFRLECLYYASVKISLHSFKAEDTIIVTPTPGKCIGKFKFETSMYQTNKYISKYTQFPVKVHLGESIYLQVNLKSNQSGLSLLLENCRATPTKNPNDTTYHTLIKDGCPVDEHLNYKNSDSPYQRFSFQSFKFNNTEVVYLHCEVYVCANNTNCSEGCTQEPGNIRRRRDKRSPSDHRRSTSLQGAVKILTERVQGAPLPIDEGSRSYAPVVTIEKLLILLTFTLACFSAL</sequence>